<feature type="domain" description="AMP-dependent synthetase/ligase" evidence="3">
    <location>
        <begin position="32"/>
        <end position="390"/>
    </location>
</feature>
<dbReference type="GO" id="GO:0006631">
    <property type="term" value="P:fatty acid metabolic process"/>
    <property type="evidence" value="ECO:0007669"/>
    <property type="project" value="TreeGrafter"/>
</dbReference>
<proteinExistence type="inferred from homology"/>
<evidence type="ECO:0000259" key="3">
    <source>
        <dbReference type="Pfam" id="PF00501"/>
    </source>
</evidence>
<dbReference type="EMBL" id="AP022596">
    <property type="protein sequence ID" value="BBY65815.1"/>
    <property type="molecule type" value="Genomic_DNA"/>
</dbReference>
<dbReference type="AlphaFoldDB" id="A0A7I7TBT2"/>
<dbReference type="InterPro" id="IPR045851">
    <property type="entry name" value="AMP-bd_C_sf"/>
</dbReference>
<feature type="domain" description="AMP-binding enzyme C-terminal" evidence="4">
    <location>
        <begin position="441"/>
        <end position="517"/>
    </location>
</feature>
<dbReference type="KEGG" id="mhev:MHEL_40580"/>
<evidence type="ECO:0000256" key="1">
    <source>
        <dbReference type="ARBA" id="ARBA00006432"/>
    </source>
</evidence>
<name>A0A7I7TBT2_9MYCO</name>
<evidence type="ECO:0000313" key="6">
    <source>
        <dbReference type="Proteomes" id="UP000467148"/>
    </source>
</evidence>
<keyword evidence="6" id="KW-1185">Reference proteome</keyword>
<dbReference type="Gene3D" id="3.40.50.12780">
    <property type="entry name" value="N-terminal domain of ligase-like"/>
    <property type="match status" value="1"/>
</dbReference>
<evidence type="ECO:0000256" key="2">
    <source>
        <dbReference type="ARBA" id="ARBA00022598"/>
    </source>
</evidence>
<keyword evidence="2 5" id="KW-0436">Ligase</keyword>
<dbReference type="CDD" id="cd04433">
    <property type="entry name" value="AFD_class_I"/>
    <property type="match status" value="1"/>
</dbReference>
<gene>
    <name evidence="5" type="ORF">MHEL_40580</name>
</gene>
<dbReference type="InterPro" id="IPR042099">
    <property type="entry name" value="ANL_N_sf"/>
</dbReference>
<dbReference type="InterPro" id="IPR025110">
    <property type="entry name" value="AMP-bd_C"/>
</dbReference>
<protein>
    <submittedName>
        <fullName evidence="5">Cyclohexanecarboxylate-CoA ligase</fullName>
    </submittedName>
</protein>
<dbReference type="GO" id="GO:0031956">
    <property type="term" value="F:medium-chain fatty acid-CoA ligase activity"/>
    <property type="evidence" value="ECO:0007669"/>
    <property type="project" value="TreeGrafter"/>
</dbReference>
<dbReference type="Gene3D" id="3.30.300.30">
    <property type="match status" value="1"/>
</dbReference>
<dbReference type="Pfam" id="PF13193">
    <property type="entry name" value="AMP-binding_C"/>
    <property type="match status" value="1"/>
</dbReference>
<evidence type="ECO:0000259" key="4">
    <source>
        <dbReference type="Pfam" id="PF13193"/>
    </source>
</evidence>
<sequence>MAVDAAVTTSAEAAHYRAAGWWTDTTLSDCVRRNAKSAPGKAAYVGFTFGGPDWALTWSEFDNAATNLAVQLRRLGVAPGDRVAIWHGDTVTIHVLLVAIERCGAVSVGLGARAGVREAAQIMRTAQPSLLVSDTARGPQAAEVAADLSLRAVVLGPGGLTIDTTAAAPDAAVGLSPVGPDDPFLINSTSGTTGLPKCVVHTQNRWHYFHQKAVANGELNATDVFLPVIPTPFGFGIWTSHTTPIYLGATTVRIERFDPVATCAAIERHRATVLCCVSTQLMMILANTASREYDLSSLRIVFTGGEPLPYAQAAQFEELTGVTILQFYGSNETGMLSATTVKDSLHHRLRTAGQIVPEMQVRLFDGADDVTKSGRGQPVCRGPATSLGYLGGTDHDKLYTEDGWMRMGDICELDSDGYLVLAGRTSDFILRGGKNISAVAVEEVVDTHPAVAVAAAVAMPDPLFGERVCVFAELVNPGDTLELPALIDHLLAHGVSKELLPERLEVLAELPRSSGGKIAKGQLREEIRSILERS</sequence>
<reference evidence="5 6" key="1">
    <citation type="journal article" date="2019" name="Emerg. Microbes Infect.">
        <title>Comprehensive subspecies identification of 175 nontuberculous mycobacteria species based on 7547 genomic profiles.</title>
        <authorList>
            <person name="Matsumoto Y."/>
            <person name="Kinjo T."/>
            <person name="Motooka D."/>
            <person name="Nabeya D."/>
            <person name="Jung N."/>
            <person name="Uechi K."/>
            <person name="Horii T."/>
            <person name="Iida T."/>
            <person name="Fujita J."/>
            <person name="Nakamura S."/>
        </authorList>
    </citation>
    <scope>NUCLEOTIDE SEQUENCE [LARGE SCALE GENOMIC DNA]</scope>
    <source>
        <strain evidence="5 6">JCM 30396</strain>
    </source>
</reference>
<dbReference type="Pfam" id="PF00501">
    <property type="entry name" value="AMP-binding"/>
    <property type="match status" value="1"/>
</dbReference>
<evidence type="ECO:0000313" key="5">
    <source>
        <dbReference type="EMBL" id="BBY65815.1"/>
    </source>
</evidence>
<dbReference type="PANTHER" id="PTHR43201">
    <property type="entry name" value="ACYL-COA SYNTHETASE"/>
    <property type="match status" value="1"/>
</dbReference>
<dbReference type="PANTHER" id="PTHR43201:SF5">
    <property type="entry name" value="MEDIUM-CHAIN ACYL-COA LIGASE ACSF2, MITOCHONDRIAL"/>
    <property type="match status" value="1"/>
</dbReference>
<dbReference type="SUPFAM" id="SSF56801">
    <property type="entry name" value="Acetyl-CoA synthetase-like"/>
    <property type="match status" value="1"/>
</dbReference>
<accession>A0A7I7TBT2</accession>
<organism evidence="5 6">
    <name type="scientific">Mycolicibacterium helvum</name>
    <dbReference type="NCBI Taxonomy" id="1534349"/>
    <lineage>
        <taxon>Bacteria</taxon>
        <taxon>Bacillati</taxon>
        <taxon>Actinomycetota</taxon>
        <taxon>Actinomycetes</taxon>
        <taxon>Mycobacteriales</taxon>
        <taxon>Mycobacteriaceae</taxon>
        <taxon>Mycolicibacterium</taxon>
    </lineage>
</organism>
<comment type="similarity">
    <text evidence="1">Belongs to the ATP-dependent AMP-binding enzyme family.</text>
</comment>
<dbReference type="Proteomes" id="UP000467148">
    <property type="component" value="Chromosome"/>
</dbReference>
<dbReference type="RefSeq" id="WP_163749831.1">
    <property type="nucleotide sequence ID" value="NZ_AP022596.1"/>
</dbReference>
<dbReference type="InterPro" id="IPR000873">
    <property type="entry name" value="AMP-dep_synth/lig_dom"/>
</dbReference>